<proteinExistence type="predicted"/>
<name>A0ABU3V3N8_9ACTN</name>
<sequence>MPAYRTARTHRPVADYDLRFDEHPVVRCPDCHWAQALHEHLHEAVQAHQNGPAPAEGVMPGKALEGRPELAALFTDDGTTLRDKFDPQLLDRAERYLHQARRGYAPTGNLQFDTHMDELLERLEDSPSWKPPVLHQFTSLLDQFLRFLYDRFDAQADRYGDRTAYLGPPKPDAKGEIHPWPEKALQDDLLQQLSAVMTPDTVRRELIDVASGRTDITYMPQPGNRYVIEAKRRLTAATREAVERAYLAQAAVYTATGPPFGILAVGDHSDHRSGSSDIEDRVWIIQHARSPTEVPRLIVAGVLPIGRATPSALRVDRSTVHP</sequence>
<accession>A0ABU3V3N8</accession>
<evidence type="ECO:0008006" key="3">
    <source>
        <dbReference type="Google" id="ProtNLM"/>
    </source>
</evidence>
<protein>
    <recommendedName>
        <fullName evidence="3">Restriction endonuclease</fullName>
    </recommendedName>
</protein>
<reference evidence="1 2" key="1">
    <citation type="submission" date="2023-02" db="EMBL/GenBank/DDBJ databases">
        <authorList>
            <person name="Maleckis M."/>
        </authorList>
    </citation>
    <scope>NUCLEOTIDE SEQUENCE [LARGE SCALE GENOMIC DNA]</scope>
    <source>
        <strain evidence="1 2">P8-A2</strain>
    </source>
</reference>
<dbReference type="EMBL" id="JARAKF010000002">
    <property type="protein sequence ID" value="MDU9000785.1"/>
    <property type="molecule type" value="Genomic_DNA"/>
</dbReference>
<gene>
    <name evidence="1" type="ORF">PU648_52555</name>
</gene>
<comment type="caution">
    <text evidence="1">The sequence shown here is derived from an EMBL/GenBank/DDBJ whole genome shotgun (WGS) entry which is preliminary data.</text>
</comment>
<organism evidence="1 2">
    <name type="scientific">Streptomyces mirabilis</name>
    <dbReference type="NCBI Taxonomy" id="68239"/>
    <lineage>
        <taxon>Bacteria</taxon>
        <taxon>Bacillati</taxon>
        <taxon>Actinomycetota</taxon>
        <taxon>Actinomycetes</taxon>
        <taxon>Kitasatosporales</taxon>
        <taxon>Streptomycetaceae</taxon>
        <taxon>Streptomyces</taxon>
    </lineage>
</organism>
<evidence type="ECO:0000313" key="2">
    <source>
        <dbReference type="Proteomes" id="UP001257627"/>
    </source>
</evidence>
<keyword evidence="2" id="KW-1185">Reference proteome</keyword>
<evidence type="ECO:0000313" key="1">
    <source>
        <dbReference type="EMBL" id="MDU9000785.1"/>
    </source>
</evidence>
<dbReference type="Proteomes" id="UP001257627">
    <property type="component" value="Unassembled WGS sequence"/>
</dbReference>
<dbReference type="RefSeq" id="WP_143613963.1">
    <property type="nucleotide sequence ID" value="NZ_CP107955.1"/>
</dbReference>